<evidence type="ECO:0000313" key="1">
    <source>
        <dbReference type="EMBL" id="VAW76915.1"/>
    </source>
</evidence>
<dbReference type="Pfam" id="PF04214">
    <property type="entry name" value="DUF411"/>
    <property type="match status" value="1"/>
</dbReference>
<name>A0A3B0Y806_9ZZZZ</name>
<reference evidence="1" key="1">
    <citation type="submission" date="2018-06" db="EMBL/GenBank/DDBJ databases">
        <authorList>
            <person name="Zhirakovskaya E."/>
        </authorList>
    </citation>
    <scope>NUCLEOTIDE SEQUENCE</scope>
</reference>
<dbReference type="InterPro" id="IPR007332">
    <property type="entry name" value="DUF411"/>
</dbReference>
<proteinExistence type="predicted"/>
<gene>
    <name evidence="1" type="ORF">MNBD_GAMMA13-633</name>
</gene>
<dbReference type="EMBL" id="UOFK01000102">
    <property type="protein sequence ID" value="VAW76915.1"/>
    <property type="molecule type" value="Genomic_DNA"/>
</dbReference>
<dbReference type="AlphaFoldDB" id="A0A3B0Y806"/>
<sequence>MKKIMLILWVFTLLPLSGAQAELTKDIIVYKSPHCTCCSKWVRYLEDEGYKVEAVNTRDVYEWKKKYAVPEKIAACHTAWIDGYVVEGHATDRDIKRLLMTRPEIKGIAVPGMPVGTPGMIKGNTREPYDVISFDEEGNTAVFVEHR</sequence>
<protein>
    <submittedName>
        <fullName evidence="1">CopG protein</fullName>
    </submittedName>
</protein>
<accession>A0A3B0Y806</accession>
<organism evidence="1">
    <name type="scientific">hydrothermal vent metagenome</name>
    <dbReference type="NCBI Taxonomy" id="652676"/>
    <lineage>
        <taxon>unclassified sequences</taxon>
        <taxon>metagenomes</taxon>
        <taxon>ecological metagenomes</taxon>
    </lineage>
</organism>